<dbReference type="GO" id="GO:0016491">
    <property type="term" value="F:oxidoreductase activity"/>
    <property type="evidence" value="ECO:0007669"/>
    <property type="project" value="UniProtKB-KW"/>
</dbReference>
<dbReference type="Gene3D" id="3.30.360.10">
    <property type="entry name" value="Dihydrodipicolinate Reductase, domain 2"/>
    <property type="match status" value="1"/>
</dbReference>
<evidence type="ECO:0000259" key="4">
    <source>
        <dbReference type="Pfam" id="PF22725"/>
    </source>
</evidence>
<dbReference type="Pfam" id="PF22725">
    <property type="entry name" value="GFO_IDH_MocA_C3"/>
    <property type="match status" value="1"/>
</dbReference>
<keyword evidence="2" id="KW-0560">Oxidoreductase</keyword>
<dbReference type="PANTHER" id="PTHR22604">
    <property type="entry name" value="OXIDOREDUCTASES"/>
    <property type="match status" value="1"/>
</dbReference>
<comment type="similarity">
    <text evidence="1">Belongs to the Gfo/Idh/MocA family.</text>
</comment>
<dbReference type="InterPro" id="IPR055170">
    <property type="entry name" value="GFO_IDH_MocA-like_dom"/>
</dbReference>
<evidence type="ECO:0000256" key="1">
    <source>
        <dbReference type="ARBA" id="ARBA00010928"/>
    </source>
</evidence>
<dbReference type="Pfam" id="PF01408">
    <property type="entry name" value="GFO_IDH_MocA"/>
    <property type="match status" value="1"/>
</dbReference>
<dbReference type="AlphaFoldDB" id="A0A362X2Z0"/>
<comment type="caution">
    <text evidence="5">The sequence shown here is derived from an EMBL/GenBank/DDBJ whole genome shotgun (WGS) entry which is preliminary data.</text>
</comment>
<evidence type="ECO:0000259" key="3">
    <source>
        <dbReference type="Pfam" id="PF01408"/>
    </source>
</evidence>
<organism evidence="5 6">
    <name type="scientific">Jejuia pallidilutea</name>
    <dbReference type="NCBI Taxonomy" id="504487"/>
    <lineage>
        <taxon>Bacteria</taxon>
        <taxon>Pseudomonadati</taxon>
        <taxon>Bacteroidota</taxon>
        <taxon>Flavobacteriia</taxon>
        <taxon>Flavobacteriales</taxon>
        <taxon>Flavobacteriaceae</taxon>
        <taxon>Jejuia</taxon>
    </lineage>
</organism>
<dbReference type="InterPro" id="IPR036291">
    <property type="entry name" value="NAD(P)-bd_dom_sf"/>
</dbReference>
<feature type="domain" description="Gfo/Idh/MocA-like oxidoreductase N-terminal" evidence="3">
    <location>
        <begin position="10"/>
        <end position="126"/>
    </location>
</feature>
<reference evidence="5 6" key="1">
    <citation type="submission" date="2018-02" db="EMBL/GenBank/DDBJ databases">
        <title>Genomic Encyclopedia of Archaeal and Bacterial Type Strains, Phase II (KMG-II): from individual species to whole genera.</title>
        <authorList>
            <person name="Goeker M."/>
        </authorList>
    </citation>
    <scope>NUCLEOTIDE SEQUENCE [LARGE SCALE GENOMIC DNA]</scope>
    <source>
        <strain evidence="5 6">DSM 21165</strain>
    </source>
</reference>
<evidence type="ECO:0000313" key="5">
    <source>
        <dbReference type="EMBL" id="PQV50307.1"/>
    </source>
</evidence>
<dbReference type="InterPro" id="IPR050984">
    <property type="entry name" value="Gfo/Idh/MocA_domain"/>
</dbReference>
<dbReference type="SUPFAM" id="SSF51735">
    <property type="entry name" value="NAD(P)-binding Rossmann-fold domains"/>
    <property type="match status" value="1"/>
</dbReference>
<protein>
    <submittedName>
        <fullName evidence="5">Putative dehydrogenase</fullName>
    </submittedName>
</protein>
<name>A0A362X2Z0_9FLAO</name>
<sequence length="330" mass="37049">MMKNKPPKTINWGIIGLGNIAHKFATDLLTVEGATLYAVASRNQEKADAFGKKYNAIKSYSSYEALAKDANLDAVYIATPHAFHKEHTLLCLENGIAVLCEKPFAMKANEVAEMITKAKAKNTLLMEALWTYFLPHYQYVLKALKDNMFGKILKLEADFGFYRTFDDSHRLFKKSVGGGSLLDIGIYPIFVALSTLGVPKTMNASATYFNNGADASCDMVFEYENDVKAYLKSSLIEDTPTEAIFYCEKGIVKINRQFHAPTTVSLIPNEGKEEIIDFNYNTIGYNYEAKHINNLLNSGKTESDIMTFTFSKQLIKTLDEVRALINLHYN</sequence>
<dbReference type="EMBL" id="PVEO01000002">
    <property type="protein sequence ID" value="PQV50307.1"/>
    <property type="molecule type" value="Genomic_DNA"/>
</dbReference>
<feature type="domain" description="GFO/IDH/MocA-like oxidoreductase" evidence="4">
    <location>
        <begin position="137"/>
        <end position="252"/>
    </location>
</feature>
<dbReference type="Proteomes" id="UP000251545">
    <property type="component" value="Unassembled WGS sequence"/>
</dbReference>
<accession>A0A362X2Z0</accession>
<proteinExistence type="inferred from homology"/>
<dbReference type="Gene3D" id="3.40.50.720">
    <property type="entry name" value="NAD(P)-binding Rossmann-like Domain"/>
    <property type="match status" value="1"/>
</dbReference>
<dbReference type="SUPFAM" id="SSF55347">
    <property type="entry name" value="Glyceraldehyde-3-phosphate dehydrogenase-like, C-terminal domain"/>
    <property type="match status" value="1"/>
</dbReference>
<dbReference type="GO" id="GO:0000166">
    <property type="term" value="F:nucleotide binding"/>
    <property type="evidence" value="ECO:0007669"/>
    <property type="project" value="InterPro"/>
</dbReference>
<evidence type="ECO:0000256" key="2">
    <source>
        <dbReference type="ARBA" id="ARBA00023002"/>
    </source>
</evidence>
<gene>
    <name evidence="5" type="ORF">CLV33_102167</name>
</gene>
<dbReference type="PANTHER" id="PTHR22604:SF105">
    <property type="entry name" value="TRANS-1,2-DIHYDROBENZENE-1,2-DIOL DEHYDROGENASE"/>
    <property type="match status" value="1"/>
</dbReference>
<dbReference type="InterPro" id="IPR000683">
    <property type="entry name" value="Gfo/Idh/MocA-like_OxRdtase_N"/>
</dbReference>
<evidence type="ECO:0000313" key="6">
    <source>
        <dbReference type="Proteomes" id="UP000251545"/>
    </source>
</evidence>